<evidence type="ECO:0000313" key="1">
    <source>
        <dbReference type="EMBL" id="DAF90329.1"/>
    </source>
</evidence>
<name>A0A8S5U768_9CAUD</name>
<protein>
    <submittedName>
        <fullName evidence="1">Uncharacterized protein</fullName>
    </submittedName>
</protein>
<reference evidence="1" key="1">
    <citation type="journal article" date="2021" name="Proc. Natl. Acad. Sci. U.S.A.">
        <title>A Catalog of Tens of Thousands of Viruses from Human Metagenomes Reveals Hidden Associations with Chronic Diseases.</title>
        <authorList>
            <person name="Tisza M.J."/>
            <person name="Buck C.B."/>
        </authorList>
    </citation>
    <scope>NUCLEOTIDE SEQUENCE</scope>
    <source>
        <strain evidence="1">CtsQA11</strain>
    </source>
</reference>
<organism evidence="1">
    <name type="scientific">Myoviridae sp. ctsQA11</name>
    <dbReference type="NCBI Taxonomy" id="2825193"/>
    <lineage>
        <taxon>Viruses</taxon>
        <taxon>Duplodnaviria</taxon>
        <taxon>Heunggongvirae</taxon>
        <taxon>Uroviricota</taxon>
        <taxon>Caudoviricetes</taxon>
    </lineage>
</organism>
<proteinExistence type="predicted"/>
<sequence length="119" mass="14060">MTEQEKKELLDELEKRMDEKYKGCLTREDVATTLKASREKWFRDENGNGRYSLMADAFDSTIISWQVWETIRKLTCVICGKQYVRQLANVENADEVAEKLCQFVYDLKMRFKNQEGTKC</sequence>
<dbReference type="EMBL" id="BK016026">
    <property type="protein sequence ID" value="DAF90329.1"/>
    <property type="molecule type" value="Genomic_DNA"/>
</dbReference>
<accession>A0A8S5U768</accession>